<dbReference type="GO" id="GO:0005635">
    <property type="term" value="C:nuclear envelope"/>
    <property type="evidence" value="ECO:0007669"/>
    <property type="project" value="TreeGrafter"/>
</dbReference>
<sequence>MDLPSLAIILQEALSPNREERKAAEESLNHFQYTPQHLVRLLQIVVVGNCDLAVRQVASIHFKNIVAKNWSPDEPSFHSYFFS</sequence>
<dbReference type="Gene3D" id="1.25.10.10">
    <property type="entry name" value="Leucine-rich Repeat Variant"/>
    <property type="match status" value="1"/>
</dbReference>
<keyword evidence="3" id="KW-0813">Transport</keyword>
<dbReference type="PANTHER" id="PTHR10997">
    <property type="entry name" value="IMPORTIN-7, 8, 11"/>
    <property type="match status" value="1"/>
</dbReference>
<keyword evidence="6" id="KW-0539">Nucleus</keyword>
<evidence type="ECO:0000256" key="2">
    <source>
        <dbReference type="ARBA" id="ARBA00004496"/>
    </source>
</evidence>
<keyword evidence="9" id="KW-1185">Reference proteome</keyword>
<evidence type="ECO:0000313" key="8">
    <source>
        <dbReference type="EMBL" id="KAK8916142.1"/>
    </source>
</evidence>
<comment type="subcellular location">
    <subcellularLocation>
        <location evidence="2">Cytoplasm</location>
    </subcellularLocation>
    <subcellularLocation>
        <location evidence="1">Nucleus</location>
    </subcellularLocation>
</comment>
<evidence type="ECO:0000256" key="6">
    <source>
        <dbReference type="ARBA" id="ARBA00023242"/>
    </source>
</evidence>
<dbReference type="SUPFAM" id="SSF48371">
    <property type="entry name" value="ARM repeat"/>
    <property type="match status" value="1"/>
</dbReference>
<proteinExistence type="predicted"/>
<dbReference type="Proteomes" id="UP001418222">
    <property type="component" value="Unassembled WGS sequence"/>
</dbReference>
<accession>A0AAP0FUL6</accession>
<dbReference type="GO" id="GO:0005829">
    <property type="term" value="C:cytosol"/>
    <property type="evidence" value="ECO:0007669"/>
    <property type="project" value="TreeGrafter"/>
</dbReference>
<gene>
    <name evidence="8" type="ORF">KSP39_PZI022165</name>
</gene>
<name>A0AAP0FUL6_9ASPA</name>
<dbReference type="InterPro" id="IPR016024">
    <property type="entry name" value="ARM-type_fold"/>
</dbReference>
<feature type="domain" description="Importin N-terminal" evidence="7">
    <location>
        <begin position="24"/>
        <end position="83"/>
    </location>
</feature>
<dbReference type="GO" id="GO:0031267">
    <property type="term" value="F:small GTPase binding"/>
    <property type="evidence" value="ECO:0007669"/>
    <property type="project" value="InterPro"/>
</dbReference>
<dbReference type="InterPro" id="IPR001494">
    <property type="entry name" value="Importin-beta_N"/>
</dbReference>
<keyword evidence="5" id="KW-0653">Protein transport</keyword>
<dbReference type="PROSITE" id="PS50166">
    <property type="entry name" value="IMPORTIN_B_NT"/>
    <property type="match status" value="1"/>
</dbReference>
<dbReference type="AlphaFoldDB" id="A0AAP0FUL6"/>
<comment type="caution">
    <text evidence="8">The sequence shown here is derived from an EMBL/GenBank/DDBJ whole genome shotgun (WGS) entry which is preliminary data.</text>
</comment>
<evidence type="ECO:0000256" key="5">
    <source>
        <dbReference type="ARBA" id="ARBA00022927"/>
    </source>
</evidence>
<dbReference type="InterPro" id="IPR011989">
    <property type="entry name" value="ARM-like"/>
</dbReference>
<dbReference type="GO" id="GO:0006606">
    <property type="term" value="P:protein import into nucleus"/>
    <property type="evidence" value="ECO:0007669"/>
    <property type="project" value="TreeGrafter"/>
</dbReference>
<evidence type="ECO:0000313" key="9">
    <source>
        <dbReference type="Proteomes" id="UP001418222"/>
    </source>
</evidence>
<evidence type="ECO:0000256" key="1">
    <source>
        <dbReference type="ARBA" id="ARBA00004123"/>
    </source>
</evidence>
<evidence type="ECO:0000256" key="3">
    <source>
        <dbReference type="ARBA" id="ARBA00022448"/>
    </source>
</evidence>
<keyword evidence="4" id="KW-0963">Cytoplasm</keyword>
<protein>
    <recommendedName>
        <fullName evidence="7">Importin N-terminal domain-containing protein</fullName>
    </recommendedName>
</protein>
<evidence type="ECO:0000259" key="7">
    <source>
        <dbReference type="PROSITE" id="PS50166"/>
    </source>
</evidence>
<organism evidence="8 9">
    <name type="scientific">Platanthera zijinensis</name>
    <dbReference type="NCBI Taxonomy" id="2320716"/>
    <lineage>
        <taxon>Eukaryota</taxon>
        <taxon>Viridiplantae</taxon>
        <taxon>Streptophyta</taxon>
        <taxon>Embryophyta</taxon>
        <taxon>Tracheophyta</taxon>
        <taxon>Spermatophyta</taxon>
        <taxon>Magnoliopsida</taxon>
        <taxon>Liliopsida</taxon>
        <taxon>Asparagales</taxon>
        <taxon>Orchidaceae</taxon>
        <taxon>Orchidoideae</taxon>
        <taxon>Orchideae</taxon>
        <taxon>Orchidinae</taxon>
        <taxon>Platanthera</taxon>
    </lineage>
</organism>
<dbReference type="Pfam" id="PF03810">
    <property type="entry name" value="IBN_N"/>
    <property type="match status" value="1"/>
</dbReference>
<evidence type="ECO:0000256" key="4">
    <source>
        <dbReference type="ARBA" id="ARBA00022490"/>
    </source>
</evidence>
<dbReference type="EMBL" id="JBBWWQ010000020">
    <property type="protein sequence ID" value="KAK8916142.1"/>
    <property type="molecule type" value="Genomic_DNA"/>
</dbReference>
<reference evidence="8 9" key="1">
    <citation type="journal article" date="2022" name="Nat. Plants">
        <title>Genomes of leafy and leafless Platanthera orchids illuminate the evolution of mycoheterotrophy.</title>
        <authorList>
            <person name="Li M.H."/>
            <person name="Liu K.W."/>
            <person name="Li Z."/>
            <person name="Lu H.C."/>
            <person name="Ye Q.L."/>
            <person name="Zhang D."/>
            <person name="Wang J.Y."/>
            <person name="Li Y.F."/>
            <person name="Zhong Z.M."/>
            <person name="Liu X."/>
            <person name="Yu X."/>
            <person name="Liu D.K."/>
            <person name="Tu X.D."/>
            <person name="Liu B."/>
            <person name="Hao Y."/>
            <person name="Liao X.Y."/>
            <person name="Jiang Y.T."/>
            <person name="Sun W.H."/>
            <person name="Chen J."/>
            <person name="Chen Y.Q."/>
            <person name="Ai Y."/>
            <person name="Zhai J.W."/>
            <person name="Wu S.S."/>
            <person name="Zhou Z."/>
            <person name="Hsiao Y.Y."/>
            <person name="Wu W.L."/>
            <person name="Chen Y.Y."/>
            <person name="Lin Y.F."/>
            <person name="Hsu J.L."/>
            <person name="Li C.Y."/>
            <person name="Wang Z.W."/>
            <person name="Zhao X."/>
            <person name="Zhong W.Y."/>
            <person name="Ma X.K."/>
            <person name="Ma L."/>
            <person name="Huang J."/>
            <person name="Chen G.Z."/>
            <person name="Huang M.Z."/>
            <person name="Huang L."/>
            <person name="Peng D.H."/>
            <person name="Luo Y.B."/>
            <person name="Zou S.Q."/>
            <person name="Chen S.P."/>
            <person name="Lan S."/>
            <person name="Tsai W.C."/>
            <person name="Van de Peer Y."/>
            <person name="Liu Z.J."/>
        </authorList>
    </citation>
    <scope>NUCLEOTIDE SEQUENCE [LARGE SCALE GENOMIC DNA]</scope>
    <source>
        <strain evidence="8">Lor287</strain>
    </source>
</reference>
<dbReference type="PANTHER" id="PTHR10997:SF18">
    <property type="entry name" value="D-IMPORTIN 7_RANBP7"/>
    <property type="match status" value="1"/>
</dbReference>